<keyword evidence="7 9" id="KW-0406">Ion transport</keyword>
<keyword evidence="4 9" id="KW-0460">Magnesium</keyword>
<dbReference type="NCBIfam" id="NF001951">
    <property type="entry name" value="PRK00733.1-2"/>
    <property type="match status" value="1"/>
</dbReference>
<feature type="transmembrane region" description="Helical" evidence="9">
    <location>
        <begin position="279"/>
        <end position="299"/>
    </location>
</feature>
<feature type="transmembrane region" description="Helical" evidence="9">
    <location>
        <begin position="54"/>
        <end position="72"/>
    </location>
</feature>
<comment type="caution">
    <text evidence="9">Lacks conserved residue(s) required for the propagation of feature annotation.</text>
</comment>
<dbReference type="GO" id="GO:0012505">
    <property type="term" value="C:endomembrane system"/>
    <property type="evidence" value="ECO:0007669"/>
    <property type="project" value="UniProtKB-SubCell"/>
</dbReference>
<dbReference type="Proteomes" id="UP000092401">
    <property type="component" value="Unassembled WGS sequence"/>
</dbReference>
<name>A0A150IM78_9EURY</name>
<dbReference type="NCBIfam" id="NF001960">
    <property type="entry name" value="PRK00733.3-5"/>
    <property type="match status" value="1"/>
</dbReference>
<dbReference type="AlphaFoldDB" id="A0A150IM78"/>
<evidence type="ECO:0000256" key="7">
    <source>
        <dbReference type="ARBA" id="ARBA00023065"/>
    </source>
</evidence>
<protein>
    <recommendedName>
        <fullName evidence="9">K(+)-insensitive pyrophosphate-energized proton pump</fullName>
        <ecNumber evidence="9">7.1.3.1</ecNumber>
    </recommendedName>
    <alternativeName>
        <fullName evidence="9">Membrane-bound proton-translocating pyrophosphatase</fullName>
    </alternativeName>
    <alternativeName>
        <fullName evidence="9">Pyrophosphate-energized inorganic pyrophosphatase</fullName>
        <shortName evidence="9">H(+)-PPase</shortName>
    </alternativeName>
</protein>
<keyword evidence="5 9" id="KW-1278">Translocase</keyword>
<proteinExistence type="inferred from homology"/>
<feature type="transmembrane region" description="Helical" evidence="9">
    <location>
        <begin position="443"/>
        <end position="461"/>
    </location>
</feature>
<dbReference type="Proteomes" id="UP000091929">
    <property type="component" value="Unassembled WGS sequence"/>
</dbReference>
<dbReference type="PATRIC" id="fig|1706438.3.peg.69"/>
<dbReference type="GO" id="GO:0005886">
    <property type="term" value="C:plasma membrane"/>
    <property type="evidence" value="ECO:0007669"/>
    <property type="project" value="UniProtKB-SubCell"/>
</dbReference>
<comment type="cofactor">
    <cofactor evidence="9">
        <name>Mg(2+)</name>
        <dbReference type="ChEBI" id="CHEBI:18420"/>
    </cofactor>
</comment>
<feature type="transmembrane region" description="Helical" evidence="9">
    <location>
        <begin position="641"/>
        <end position="660"/>
    </location>
</feature>
<feature type="transmembrane region" description="Helical" evidence="9">
    <location>
        <begin position="6"/>
        <end position="26"/>
    </location>
</feature>
<dbReference type="PATRIC" id="fig|1706437.3.peg.70"/>
<dbReference type="EC" id="7.1.3.1" evidence="9"/>
<evidence type="ECO:0000256" key="6">
    <source>
        <dbReference type="ARBA" id="ARBA00022989"/>
    </source>
</evidence>
<keyword evidence="3 9" id="KW-0812">Transmembrane</keyword>
<feature type="site" description="Determinant of potassium independence" evidence="9">
    <location>
        <position position="438"/>
    </location>
</feature>
<organism evidence="10 14">
    <name type="scientific">Candidatus Methanofastidiosum methylothiophilum</name>
    <dbReference type="NCBI Taxonomy" id="1705564"/>
    <lineage>
        <taxon>Archaea</taxon>
        <taxon>Methanobacteriati</taxon>
        <taxon>Methanobacteriota</taxon>
        <taxon>Stenosarchaea group</taxon>
        <taxon>Candidatus Methanofastidiosia</taxon>
        <taxon>Candidatus Methanofastidiosales</taxon>
        <taxon>Candidatus Methanofastidiosaceae</taxon>
        <taxon>Candidatus Methanofastidiosum</taxon>
    </lineage>
</organism>
<accession>A0A150J2F1</accession>
<feature type="transmembrane region" description="Helical" evidence="9">
    <location>
        <begin position="78"/>
        <end position="98"/>
    </location>
</feature>
<feature type="transmembrane region" description="Helical" evidence="9">
    <location>
        <begin position="379"/>
        <end position="400"/>
    </location>
</feature>
<keyword evidence="10" id="KW-0378">Hydrolase</keyword>
<feature type="transmembrane region" description="Helical" evidence="9">
    <location>
        <begin position="305"/>
        <end position="326"/>
    </location>
</feature>
<evidence type="ECO:0000313" key="12">
    <source>
        <dbReference type="EMBL" id="KYC51407.1"/>
    </source>
</evidence>
<evidence type="ECO:0000256" key="4">
    <source>
        <dbReference type="ARBA" id="ARBA00022842"/>
    </source>
</evidence>
<sequence>MDFTLIAILIGIVGIIYGLSLAKVVLSYKVTDKNMLRISSAIYKGAMAFLRREYTTIAIIAAILAVVFGIFINIETTVTFIVGAVFSALAGFIGMSISTRANVRVASIAKEGVGKALRLSFQGGAVTGMTVAGLALLGVSGFYYLYRDPALIIGFGFGGCLISLFARIGGGIYTKAADVGADLIGKVEQGIPEDDPRNPAVIADNVGDNVGDCAGMGADLFETYAVTAIGAMLLGVALGRNDIYVIYPLILGAIGIIGSILGSFFVRGKDNIMKTLYKGVIASAVISLVGFYFVTVTYLKLDIALFLTTVVGIVIALLMFFITEYYTAKPYRPVRSIAHSSQSGAAVNIITGLAVGMESTLMPVLVICAGILISHSLAGLYGIAIAAMSMISLTAIVVALDSYGPITDNAGGIAEMAHLPDSIRKTTDALDSVGNTTKAVTKAFAIGSAALASLTLFAAYVDEIARFSLGQEIIFSLSDEKVIVGLFLGALIPFLFSSLCMRAVGKAAFSIVEEVRRQFREIKGIMEGKTEPDYARCVDIVTRASLKELVLPGIIAVLSPLLVGFLLGKIALGGMLIGSILSGFLLALMLATGGGAWDNAKKYIEDGNLGGKGSPAHAAAVVGDTVGDPSKDTAGPAINPLIKVMNTLAIIFAVLFGSGII</sequence>
<comment type="subunit">
    <text evidence="9">Homodimer.</text>
</comment>
<keyword evidence="2 9" id="KW-0813">Transport</keyword>
<reference evidence="13 14" key="1">
    <citation type="journal article" date="2016" name="ISME J.">
        <title>Chasing the elusive Euryarchaeota class WSA2: genomes reveal a uniquely fastidious methyl-reducing methanogen.</title>
        <authorList>
            <person name="Nobu M.K."/>
            <person name="Narihiro T."/>
            <person name="Kuroda K."/>
            <person name="Mei R."/>
            <person name="Liu W.T."/>
        </authorList>
    </citation>
    <scope>NUCLEOTIDE SEQUENCE [LARGE SCALE GENOMIC DNA]</scope>
    <source>
        <strain evidence="10">B03fssc0709_Meth_Bin005</strain>
        <strain evidence="11">B15fssc0709_Meth_Bin003</strain>
        <strain evidence="12">BMIXfssc0709_Meth_Bin006</strain>
    </source>
</reference>
<dbReference type="PIRSF" id="PIRSF001265">
    <property type="entry name" value="H+-PPase"/>
    <property type="match status" value="1"/>
</dbReference>
<accession>A0A150IUS8</accession>
<dbReference type="Proteomes" id="UP000092403">
    <property type="component" value="Unassembled WGS sequence"/>
</dbReference>
<evidence type="ECO:0000256" key="5">
    <source>
        <dbReference type="ARBA" id="ARBA00022967"/>
    </source>
</evidence>
<comment type="subcellular location">
    <subcellularLocation>
        <location evidence="9">Cell membrane</location>
        <topology evidence="9">Multi-pass membrane protein</topology>
    </subcellularLocation>
    <subcellularLocation>
        <location evidence="1">Endomembrane system</location>
        <topology evidence="1">Multi-pass membrane protein</topology>
    </subcellularLocation>
</comment>
<dbReference type="PANTHER" id="PTHR31998">
    <property type="entry name" value="K(+)-INSENSITIVE PYROPHOSPHATE-ENERGIZED PROTON PUMP"/>
    <property type="match status" value="1"/>
</dbReference>
<evidence type="ECO:0000313" key="11">
    <source>
        <dbReference type="EMBL" id="KYC48759.1"/>
    </source>
</evidence>
<dbReference type="EMBL" id="LNGE01000004">
    <property type="protein sequence ID" value="KYC46126.1"/>
    <property type="molecule type" value="Genomic_DNA"/>
</dbReference>
<feature type="transmembrane region" description="Helical" evidence="9">
    <location>
        <begin position="119"/>
        <end position="144"/>
    </location>
</feature>
<dbReference type="NCBIfam" id="NF001953">
    <property type="entry name" value="PRK00733.2-1"/>
    <property type="match status" value="1"/>
</dbReference>
<evidence type="ECO:0000313" key="13">
    <source>
        <dbReference type="Proteomes" id="UP000091929"/>
    </source>
</evidence>
<dbReference type="PATRIC" id="fig|1706436.3.peg.228"/>
<gene>
    <name evidence="10" type="primary">hppA1</name>
    <name evidence="9" type="synonym">hppA</name>
    <name evidence="10" type="ORF">APG10_00229</name>
    <name evidence="11" type="ORF">APG11_00070</name>
    <name evidence="12" type="ORF">APG12_00069</name>
</gene>
<comment type="similarity">
    <text evidence="9">Belongs to the H(+)-translocating pyrophosphatase (TC 3.A.10) family. K(+)-insensitive subfamily.</text>
</comment>
<evidence type="ECO:0000256" key="8">
    <source>
        <dbReference type="ARBA" id="ARBA00023136"/>
    </source>
</evidence>
<keyword evidence="8 9" id="KW-0472">Membrane</keyword>
<keyword evidence="6 9" id="KW-1133">Transmembrane helix</keyword>
<feature type="transmembrane region" description="Helical" evidence="9">
    <location>
        <begin position="221"/>
        <end position="239"/>
    </location>
</feature>
<dbReference type="Pfam" id="PF03030">
    <property type="entry name" value="H_PPase"/>
    <property type="match status" value="1"/>
</dbReference>
<accession>A0A150IM78</accession>
<dbReference type="GO" id="GO:0000287">
    <property type="term" value="F:magnesium ion binding"/>
    <property type="evidence" value="ECO:0007669"/>
    <property type="project" value="UniProtKB-UniRule"/>
</dbReference>
<keyword evidence="9" id="KW-0375">Hydrogen ion transport</keyword>
<keyword evidence="9" id="KW-1003">Cell membrane</keyword>
<evidence type="ECO:0000256" key="1">
    <source>
        <dbReference type="ARBA" id="ARBA00004127"/>
    </source>
</evidence>
<feature type="transmembrane region" description="Helical" evidence="9">
    <location>
        <begin position="549"/>
        <end position="568"/>
    </location>
</feature>
<dbReference type="HAMAP" id="MF_01129">
    <property type="entry name" value="PPase_energized_pump"/>
    <property type="match status" value="1"/>
</dbReference>
<evidence type="ECO:0000256" key="3">
    <source>
        <dbReference type="ARBA" id="ARBA00022692"/>
    </source>
</evidence>
<dbReference type="NCBIfam" id="TIGR01104">
    <property type="entry name" value="V_PPase"/>
    <property type="match status" value="1"/>
</dbReference>
<evidence type="ECO:0000313" key="14">
    <source>
        <dbReference type="Proteomes" id="UP000092401"/>
    </source>
</evidence>
<dbReference type="EMBL" id="LNGF01000001">
    <property type="protein sequence ID" value="KYC48759.1"/>
    <property type="molecule type" value="Genomic_DNA"/>
</dbReference>
<comment type="caution">
    <text evidence="10">The sequence shown here is derived from an EMBL/GenBank/DDBJ whole genome shotgun (WGS) entry which is preliminary data.</text>
</comment>
<dbReference type="GO" id="GO:0009678">
    <property type="term" value="F:diphosphate hydrolysis-driven proton transmembrane transporter activity"/>
    <property type="evidence" value="ECO:0007669"/>
    <property type="project" value="UniProtKB-UniRule"/>
</dbReference>
<comment type="catalytic activity">
    <reaction evidence="9">
        <text>diphosphate + H2O + H(+)(in) = 2 phosphate + 2 H(+)(out)</text>
        <dbReference type="Rhea" id="RHEA:13973"/>
        <dbReference type="ChEBI" id="CHEBI:15377"/>
        <dbReference type="ChEBI" id="CHEBI:15378"/>
        <dbReference type="ChEBI" id="CHEBI:33019"/>
        <dbReference type="ChEBI" id="CHEBI:43474"/>
        <dbReference type="EC" id="7.1.3.1"/>
    </reaction>
</comment>
<feature type="transmembrane region" description="Helical" evidence="9">
    <location>
        <begin position="245"/>
        <end position="267"/>
    </location>
</feature>
<evidence type="ECO:0000256" key="9">
    <source>
        <dbReference type="HAMAP-Rule" id="MF_01129"/>
    </source>
</evidence>
<feature type="transmembrane region" description="Helical" evidence="9">
    <location>
        <begin position="481"/>
        <end position="501"/>
    </location>
</feature>
<dbReference type="InterPro" id="IPR004131">
    <property type="entry name" value="PPase-energised_H-pump"/>
</dbReference>
<dbReference type="EMBL" id="LNJC01000001">
    <property type="protein sequence ID" value="KYC51407.1"/>
    <property type="molecule type" value="Genomic_DNA"/>
</dbReference>
<comment type="function">
    <text evidence="9">Proton pump that utilizes the energy of pyrophosphate hydrolysis as the driving force for proton movement across the membrane. Generates a proton motive force.</text>
</comment>
<dbReference type="GO" id="GO:0004427">
    <property type="term" value="F:inorganic diphosphate phosphatase activity"/>
    <property type="evidence" value="ECO:0007669"/>
    <property type="project" value="UniProtKB-UniRule"/>
</dbReference>
<feature type="transmembrane region" description="Helical" evidence="9">
    <location>
        <begin position="150"/>
        <end position="168"/>
    </location>
</feature>
<evidence type="ECO:0000313" key="10">
    <source>
        <dbReference type="EMBL" id="KYC46126.1"/>
    </source>
</evidence>
<feature type="transmembrane region" description="Helical" evidence="9">
    <location>
        <begin position="574"/>
        <end position="597"/>
    </location>
</feature>
<evidence type="ECO:0000256" key="2">
    <source>
        <dbReference type="ARBA" id="ARBA00022448"/>
    </source>
</evidence>